<reference evidence="2 3" key="1">
    <citation type="journal article" date="2021" name="Elife">
        <title>Chloroplast acquisition without the gene transfer in kleptoplastic sea slugs, Plakobranchus ocellatus.</title>
        <authorList>
            <person name="Maeda T."/>
            <person name="Takahashi S."/>
            <person name="Yoshida T."/>
            <person name="Shimamura S."/>
            <person name="Takaki Y."/>
            <person name="Nagai Y."/>
            <person name="Toyoda A."/>
            <person name="Suzuki Y."/>
            <person name="Arimoto A."/>
            <person name="Ishii H."/>
            <person name="Satoh N."/>
            <person name="Nishiyama T."/>
            <person name="Hasebe M."/>
            <person name="Maruyama T."/>
            <person name="Minagawa J."/>
            <person name="Obokata J."/>
            <person name="Shigenobu S."/>
        </authorList>
    </citation>
    <scope>NUCLEOTIDE SEQUENCE [LARGE SCALE GENOMIC DNA]</scope>
</reference>
<keyword evidence="3" id="KW-1185">Reference proteome</keyword>
<evidence type="ECO:0000256" key="1">
    <source>
        <dbReference type="SAM" id="SignalP"/>
    </source>
</evidence>
<dbReference type="EMBL" id="BLXT01007159">
    <property type="protein sequence ID" value="GFO37017.1"/>
    <property type="molecule type" value="Genomic_DNA"/>
</dbReference>
<feature type="chain" id="PRO_5043977359" evidence="1">
    <location>
        <begin position="16"/>
        <end position="78"/>
    </location>
</feature>
<proteinExistence type="predicted"/>
<gene>
    <name evidence="2" type="ORF">PoB_006352200</name>
</gene>
<dbReference type="Proteomes" id="UP000735302">
    <property type="component" value="Unassembled WGS sequence"/>
</dbReference>
<keyword evidence="1" id="KW-0732">Signal</keyword>
<protein>
    <submittedName>
        <fullName evidence="2">Uncharacterized protein</fullName>
    </submittedName>
</protein>
<evidence type="ECO:0000313" key="2">
    <source>
        <dbReference type="EMBL" id="GFO37017.1"/>
    </source>
</evidence>
<dbReference type="AlphaFoldDB" id="A0AAV4CYN2"/>
<sequence length="78" mass="8687">MLFLLTALSWRKACGYSLFPGTPGLLEGEEGEEDDLGHALPEVDFKAIANSFHIMQRGCNDKMTNTLAKLETLLESHY</sequence>
<evidence type="ECO:0000313" key="3">
    <source>
        <dbReference type="Proteomes" id="UP000735302"/>
    </source>
</evidence>
<comment type="caution">
    <text evidence="2">The sequence shown here is derived from an EMBL/GenBank/DDBJ whole genome shotgun (WGS) entry which is preliminary data.</text>
</comment>
<organism evidence="2 3">
    <name type="scientific">Plakobranchus ocellatus</name>
    <dbReference type="NCBI Taxonomy" id="259542"/>
    <lineage>
        <taxon>Eukaryota</taxon>
        <taxon>Metazoa</taxon>
        <taxon>Spiralia</taxon>
        <taxon>Lophotrochozoa</taxon>
        <taxon>Mollusca</taxon>
        <taxon>Gastropoda</taxon>
        <taxon>Heterobranchia</taxon>
        <taxon>Euthyneura</taxon>
        <taxon>Panpulmonata</taxon>
        <taxon>Sacoglossa</taxon>
        <taxon>Placobranchoidea</taxon>
        <taxon>Plakobranchidae</taxon>
        <taxon>Plakobranchus</taxon>
    </lineage>
</organism>
<feature type="signal peptide" evidence="1">
    <location>
        <begin position="1"/>
        <end position="15"/>
    </location>
</feature>
<accession>A0AAV4CYN2</accession>
<name>A0AAV4CYN2_9GAST</name>